<evidence type="ECO:0000313" key="8">
    <source>
        <dbReference type="EMBL" id="KAK9825028.1"/>
    </source>
</evidence>
<evidence type="ECO:0000256" key="3">
    <source>
        <dbReference type="ARBA" id="ARBA00022448"/>
    </source>
</evidence>
<accession>A0AAW1QUS5</accession>
<dbReference type="Proteomes" id="UP001438707">
    <property type="component" value="Unassembled WGS sequence"/>
</dbReference>
<feature type="transmembrane region" description="Helical" evidence="7">
    <location>
        <begin position="164"/>
        <end position="184"/>
    </location>
</feature>
<keyword evidence="6 7" id="KW-0472">Membrane</keyword>
<dbReference type="InterPro" id="IPR013936">
    <property type="entry name" value="CRT-like"/>
</dbReference>
<reference evidence="8 9" key="1">
    <citation type="journal article" date="2024" name="Nat. Commun.">
        <title>Phylogenomics reveals the evolutionary origins of lichenization in chlorophyte algae.</title>
        <authorList>
            <person name="Puginier C."/>
            <person name="Libourel C."/>
            <person name="Otte J."/>
            <person name="Skaloud P."/>
            <person name="Haon M."/>
            <person name="Grisel S."/>
            <person name="Petersen M."/>
            <person name="Berrin J.G."/>
            <person name="Delaux P.M."/>
            <person name="Dal Grande F."/>
            <person name="Keller J."/>
        </authorList>
    </citation>
    <scope>NUCLEOTIDE SEQUENCE [LARGE SCALE GENOMIC DNA]</scope>
    <source>
        <strain evidence="8 9">SAG 2145</strain>
    </source>
</reference>
<dbReference type="PANTHER" id="PTHR31326:SF1">
    <property type="entry name" value="PROTEIN CLT2, CHLOROPLASTIC"/>
    <property type="match status" value="1"/>
</dbReference>
<comment type="similarity">
    <text evidence="2">Belongs to the CRT-like transporter family.</text>
</comment>
<dbReference type="AlphaFoldDB" id="A0AAW1QUS5"/>
<feature type="transmembrane region" description="Helical" evidence="7">
    <location>
        <begin position="322"/>
        <end position="343"/>
    </location>
</feature>
<evidence type="ECO:0000256" key="4">
    <source>
        <dbReference type="ARBA" id="ARBA00022692"/>
    </source>
</evidence>
<feature type="transmembrane region" description="Helical" evidence="7">
    <location>
        <begin position="349"/>
        <end position="367"/>
    </location>
</feature>
<sequence>MHLKSPQLGARPISRTQPSNHRTIVRAAADGASTSLVGDPAVAGGIAFTMAFGVINRVLYKMALNPLGNYVFFLAQLQTFGYCLCYFTFLFVRKRQGIVTDEMISAPDKRLFALNGLLEAMSQLLGLVGASQLPGVVLPLFQQTVLIFTIGFGYLILGKKLKPVQILGALLVGGGVGYAALPAGESAGVLSQVDPKYALIFIASMIFPALSSIIKEKIFSDAKEKLGGKQLDLFVVNSFGSLAQAVFVILFLPVLTSLRGIPLSGLPSYLADGFTCFVGGSPSCGSNCSAAPLLPLLYVAFNLAFNISILQLLRSAGNVVQSIVLASIVPITIYAFTLPLPYLPAPPELGPNFLVGTLILMGGLATYQSPNWLPAAQKKFKSS</sequence>
<dbReference type="SUPFAM" id="SSF103481">
    <property type="entry name" value="Multidrug resistance efflux transporter EmrE"/>
    <property type="match status" value="1"/>
</dbReference>
<evidence type="ECO:0000256" key="7">
    <source>
        <dbReference type="SAM" id="Phobius"/>
    </source>
</evidence>
<comment type="subcellular location">
    <subcellularLocation>
        <location evidence="1">Membrane</location>
        <topology evidence="1">Multi-pass membrane protein</topology>
    </subcellularLocation>
</comment>
<evidence type="ECO:0000256" key="2">
    <source>
        <dbReference type="ARBA" id="ARBA00006690"/>
    </source>
</evidence>
<proteinExistence type="inferred from homology"/>
<feature type="transmembrane region" description="Helical" evidence="7">
    <location>
        <begin position="136"/>
        <end position="157"/>
    </location>
</feature>
<evidence type="ECO:0000256" key="5">
    <source>
        <dbReference type="ARBA" id="ARBA00022989"/>
    </source>
</evidence>
<keyword evidence="9" id="KW-1185">Reference proteome</keyword>
<dbReference type="InterPro" id="IPR037185">
    <property type="entry name" value="EmrE-like"/>
</dbReference>
<keyword evidence="5 7" id="KW-1133">Transmembrane helix</keyword>
<evidence type="ECO:0000256" key="1">
    <source>
        <dbReference type="ARBA" id="ARBA00004141"/>
    </source>
</evidence>
<dbReference type="PANTHER" id="PTHR31326">
    <property type="entry name" value="PROTEIN CLT2, CHLOROPLASTIC"/>
    <property type="match status" value="1"/>
</dbReference>
<feature type="transmembrane region" description="Helical" evidence="7">
    <location>
        <begin position="196"/>
        <end position="214"/>
    </location>
</feature>
<dbReference type="EMBL" id="JALJOS010000026">
    <property type="protein sequence ID" value="KAK9825028.1"/>
    <property type="molecule type" value="Genomic_DNA"/>
</dbReference>
<comment type="caution">
    <text evidence="8">The sequence shown here is derived from an EMBL/GenBank/DDBJ whole genome shotgun (WGS) entry which is preliminary data.</text>
</comment>
<keyword evidence="3" id="KW-0813">Transport</keyword>
<evidence type="ECO:0000256" key="6">
    <source>
        <dbReference type="ARBA" id="ARBA00023136"/>
    </source>
</evidence>
<gene>
    <name evidence="8" type="ORF">WJX74_001736</name>
</gene>
<feature type="transmembrane region" description="Helical" evidence="7">
    <location>
        <begin position="70"/>
        <end position="92"/>
    </location>
</feature>
<feature type="transmembrane region" description="Helical" evidence="7">
    <location>
        <begin position="290"/>
        <end position="310"/>
    </location>
</feature>
<protein>
    <submittedName>
        <fullName evidence="8">Uncharacterized protein</fullName>
    </submittedName>
</protein>
<feature type="transmembrane region" description="Helical" evidence="7">
    <location>
        <begin position="112"/>
        <end position="130"/>
    </location>
</feature>
<dbReference type="Pfam" id="PF08627">
    <property type="entry name" value="CRT-like"/>
    <property type="match status" value="1"/>
</dbReference>
<feature type="transmembrane region" description="Helical" evidence="7">
    <location>
        <begin position="234"/>
        <end position="255"/>
    </location>
</feature>
<dbReference type="GO" id="GO:0016020">
    <property type="term" value="C:membrane"/>
    <property type="evidence" value="ECO:0007669"/>
    <property type="project" value="UniProtKB-SubCell"/>
</dbReference>
<name>A0AAW1QUS5_9CHLO</name>
<keyword evidence="4 7" id="KW-0812">Transmembrane</keyword>
<organism evidence="8 9">
    <name type="scientific">Apatococcus lobatus</name>
    <dbReference type="NCBI Taxonomy" id="904363"/>
    <lineage>
        <taxon>Eukaryota</taxon>
        <taxon>Viridiplantae</taxon>
        <taxon>Chlorophyta</taxon>
        <taxon>core chlorophytes</taxon>
        <taxon>Trebouxiophyceae</taxon>
        <taxon>Chlorellales</taxon>
        <taxon>Chlorellaceae</taxon>
        <taxon>Apatococcus</taxon>
    </lineage>
</organism>
<evidence type="ECO:0000313" key="9">
    <source>
        <dbReference type="Proteomes" id="UP001438707"/>
    </source>
</evidence>